<dbReference type="GO" id="GO:0051252">
    <property type="term" value="P:regulation of RNA metabolic process"/>
    <property type="evidence" value="ECO:0007669"/>
    <property type="project" value="InterPro"/>
</dbReference>
<dbReference type="Gene3D" id="3.50.30.40">
    <property type="entry name" value="Ribonuclease E inhibitor RraA/RraA-like"/>
    <property type="match status" value="1"/>
</dbReference>
<dbReference type="SUPFAM" id="SSF89562">
    <property type="entry name" value="RraA-like"/>
    <property type="match status" value="1"/>
</dbReference>
<keyword evidence="5 9" id="KW-0456">Lyase</keyword>
<evidence type="ECO:0000313" key="10">
    <source>
        <dbReference type="EMBL" id="GMH64470.1"/>
    </source>
</evidence>
<evidence type="ECO:0000256" key="9">
    <source>
        <dbReference type="RuleBase" id="RU004338"/>
    </source>
</evidence>
<comment type="caution">
    <text evidence="10">The sequence shown here is derived from an EMBL/GenBank/DDBJ whole genome shotgun (WGS) entry which is preliminary data.</text>
</comment>
<dbReference type="GO" id="GO:0046872">
    <property type="term" value="F:metal ion binding"/>
    <property type="evidence" value="ECO:0007669"/>
    <property type="project" value="UniProtKB-KW"/>
</dbReference>
<keyword evidence="11" id="KW-1185">Reference proteome</keyword>
<proteinExistence type="inferred from homology"/>
<protein>
    <recommendedName>
        <fullName evidence="9">4-hydroxy-4-methyl-2-oxoglutarate aldolase</fullName>
        <shortName evidence="9">HMG aldolase</shortName>
        <ecNumber evidence="9">4.1.1.112</ecNumber>
        <ecNumber evidence="9">4.1.3.17</ecNumber>
    </recommendedName>
    <alternativeName>
        <fullName evidence="9">Oxaloacetate decarboxylase</fullName>
    </alternativeName>
</protein>
<sequence>MKTVADLCDTAIPSPSRLQIVTPNLLKSYGSKPSFHGPIKTLRCLESNPSVRSLLSSPGLGRVLIVDGSGSLRCALLGDQLASLAVTNNWSGIIIHGCIRDSAIIKKMPIGVKAVGTMPVKSKKDYPGEVGVNVAFGGVEFREGWWVYADEDGVIVSETELDMEE</sequence>
<name>A0A9W7A6T7_9STRA</name>
<organism evidence="10 11">
    <name type="scientific">Triparma laevis f. longispina</name>
    <dbReference type="NCBI Taxonomy" id="1714387"/>
    <lineage>
        <taxon>Eukaryota</taxon>
        <taxon>Sar</taxon>
        <taxon>Stramenopiles</taxon>
        <taxon>Ochrophyta</taxon>
        <taxon>Bolidophyceae</taxon>
        <taxon>Parmales</taxon>
        <taxon>Triparmaceae</taxon>
        <taxon>Triparma</taxon>
    </lineage>
</organism>
<comment type="function">
    <text evidence="6 9">Catalyzes the aldol cleavage of 4-hydroxy-4-methyl-2-oxoglutarate (HMG) into 2 molecules of pyruvate. Also contains a secondary oxaloacetate (OAA) decarboxylase activity due to the common pyruvate enolate transition state formed following C-C bond cleavage in the retro-aldol and decarboxylation reactions.</text>
</comment>
<evidence type="ECO:0000256" key="6">
    <source>
        <dbReference type="ARBA" id="ARBA00025046"/>
    </source>
</evidence>
<dbReference type="EMBL" id="BRXW01000542">
    <property type="protein sequence ID" value="GMH64470.1"/>
    <property type="molecule type" value="Genomic_DNA"/>
</dbReference>
<dbReference type="PANTHER" id="PTHR33254:SF4">
    <property type="entry name" value="4-HYDROXY-4-METHYL-2-OXOGLUTARATE ALDOLASE 3-RELATED"/>
    <property type="match status" value="1"/>
</dbReference>
<dbReference type="GO" id="GO:0047443">
    <property type="term" value="F:4-hydroxy-4-methyl-2-oxoglutarate aldolase activity"/>
    <property type="evidence" value="ECO:0007669"/>
    <property type="project" value="UniProtKB-EC"/>
</dbReference>
<evidence type="ECO:0000256" key="1">
    <source>
        <dbReference type="ARBA" id="ARBA00001342"/>
    </source>
</evidence>
<dbReference type="OrthoDB" id="1476984at2759"/>
<reference evidence="11" key="1">
    <citation type="journal article" date="2023" name="Commun. Biol.">
        <title>Genome analysis of Parmales, the sister group of diatoms, reveals the evolutionary specialization of diatoms from phago-mixotrophs to photoautotrophs.</title>
        <authorList>
            <person name="Ban H."/>
            <person name="Sato S."/>
            <person name="Yoshikawa S."/>
            <person name="Yamada K."/>
            <person name="Nakamura Y."/>
            <person name="Ichinomiya M."/>
            <person name="Sato N."/>
            <person name="Blanc-Mathieu R."/>
            <person name="Endo H."/>
            <person name="Kuwata A."/>
            <person name="Ogata H."/>
        </authorList>
    </citation>
    <scope>NUCLEOTIDE SEQUENCE [LARGE SCALE GENOMIC DNA]</scope>
    <source>
        <strain evidence="11">NIES 3700</strain>
    </source>
</reference>
<feature type="binding site" evidence="8">
    <location>
        <position position="100"/>
    </location>
    <ligand>
        <name>substrate</name>
    </ligand>
</feature>
<dbReference type="CDD" id="cd16841">
    <property type="entry name" value="RraA_family"/>
    <property type="match status" value="1"/>
</dbReference>
<comment type="subunit">
    <text evidence="3 9">Homotrimer.</text>
</comment>
<comment type="cofactor">
    <cofactor evidence="9">
        <name>a divalent metal cation</name>
        <dbReference type="ChEBI" id="CHEBI:60240"/>
    </cofactor>
</comment>
<feature type="binding site" evidence="8">
    <location>
        <position position="101"/>
    </location>
    <ligand>
        <name>Mg(2+)</name>
        <dbReference type="ChEBI" id="CHEBI:18420"/>
    </ligand>
</feature>
<accession>A0A9W7A6T7</accession>
<dbReference type="PANTHER" id="PTHR33254">
    <property type="entry name" value="4-HYDROXY-4-METHYL-2-OXOGLUTARATE ALDOLASE 3-RELATED"/>
    <property type="match status" value="1"/>
</dbReference>
<evidence type="ECO:0000256" key="2">
    <source>
        <dbReference type="ARBA" id="ARBA00008621"/>
    </source>
</evidence>
<comment type="similarity">
    <text evidence="2 9">Belongs to the class II aldolase/RraA-like family.</text>
</comment>
<evidence type="ECO:0000256" key="3">
    <source>
        <dbReference type="ARBA" id="ARBA00011233"/>
    </source>
</evidence>
<dbReference type="InterPro" id="IPR036704">
    <property type="entry name" value="RraA/RraA-like_sf"/>
</dbReference>
<dbReference type="EC" id="4.1.3.17" evidence="9"/>
<evidence type="ECO:0000256" key="4">
    <source>
        <dbReference type="ARBA" id="ARBA00022723"/>
    </source>
</evidence>
<comment type="cofactor">
    <cofactor evidence="8">
        <name>Mg(2+)</name>
        <dbReference type="ChEBI" id="CHEBI:18420"/>
    </cofactor>
</comment>
<dbReference type="GO" id="GO:0008428">
    <property type="term" value="F:ribonuclease inhibitor activity"/>
    <property type="evidence" value="ECO:0007669"/>
    <property type="project" value="InterPro"/>
</dbReference>
<dbReference type="NCBIfam" id="TIGR01935">
    <property type="entry name" value="NOT-MenG"/>
    <property type="match status" value="1"/>
</dbReference>
<gene>
    <name evidence="10" type="ORF">TrLO_g8307</name>
</gene>
<evidence type="ECO:0000313" key="11">
    <source>
        <dbReference type="Proteomes" id="UP001165122"/>
    </source>
</evidence>
<comment type="catalytic activity">
    <reaction evidence="1 9">
        <text>4-hydroxy-4-methyl-2-oxoglutarate = 2 pyruvate</text>
        <dbReference type="Rhea" id="RHEA:22748"/>
        <dbReference type="ChEBI" id="CHEBI:15361"/>
        <dbReference type="ChEBI" id="CHEBI:58276"/>
        <dbReference type="EC" id="4.1.3.17"/>
    </reaction>
</comment>
<evidence type="ECO:0000256" key="5">
    <source>
        <dbReference type="ARBA" id="ARBA00023239"/>
    </source>
</evidence>
<comment type="catalytic activity">
    <reaction evidence="7 9">
        <text>oxaloacetate + H(+) = pyruvate + CO2</text>
        <dbReference type="Rhea" id="RHEA:15641"/>
        <dbReference type="ChEBI" id="CHEBI:15361"/>
        <dbReference type="ChEBI" id="CHEBI:15378"/>
        <dbReference type="ChEBI" id="CHEBI:16452"/>
        <dbReference type="ChEBI" id="CHEBI:16526"/>
        <dbReference type="EC" id="4.1.1.112"/>
    </reaction>
</comment>
<dbReference type="Proteomes" id="UP001165122">
    <property type="component" value="Unassembled WGS sequence"/>
</dbReference>
<dbReference type="InterPro" id="IPR005493">
    <property type="entry name" value="RraA/RraA-like"/>
</dbReference>
<dbReference type="EC" id="4.1.1.112" evidence="9"/>
<dbReference type="AlphaFoldDB" id="A0A9W7A6T7"/>
<keyword evidence="8" id="KW-0460">Magnesium</keyword>
<dbReference type="Pfam" id="PF03737">
    <property type="entry name" value="RraA-like"/>
    <property type="match status" value="1"/>
</dbReference>
<keyword evidence="4 8" id="KW-0479">Metal-binding</keyword>
<evidence type="ECO:0000256" key="7">
    <source>
        <dbReference type="ARBA" id="ARBA00047973"/>
    </source>
</evidence>
<dbReference type="NCBIfam" id="NF006875">
    <property type="entry name" value="PRK09372.1"/>
    <property type="match status" value="1"/>
</dbReference>
<dbReference type="InterPro" id="IPR010203">
    <property type="entry name" value="RraA"/>
</dbReference>
<evidence type="ECO:0000256" key="8">
    <source>
        <dbReference type="PIRSR" id="PIRSR605493-1"/>
    </source>
</evidence>
<feature type="binding site" evidence="8">
    <location>
        <begin position="78"/>
        <end position="81"/>
    </location>
    <ligand>
        <name>substrate</name>
    </ligand>
</feature>
<dbReference type="GO" id="GO:0008948">
    <property type="term" value="F:oxaloacetate decarboxylase activity"/>
    <property type="evidence" value="ECO:0007669"/>
    <property type="project" value="UniProtKB-EC"/>
</dbReference>